<dbReference type="Pfam" id="PF10397">
    <property type="entry name" value="ADSL_C"/>
    <property type="match status" value="1"/>
</dbReference>
<dbReference type="SMART" id="SM00998">
    <property type="entry name" value="ADSL_C"/>
    <property type="match status" value="1"/>
</dbReference>
<dbReference type="Gene3D" id="1.20.200.10">
    <property type="entry name" value="Fumarase/aspartase (Central domain)"/>
    <property type="match status" value="1"/>
</dbReference>
<dbReference type="EMBL" id="DQWS01000053">
    <property type="protein sequence ID" value="HDD52714.1"/>
    <property type="molecule type" value="Genomic_DNA"/>
</dbReference>
<evidence type="ECO:0000256" key="1">
    <source>
        <dbReference type="ARBA" id="ARBA00023239"/>
    </source>
</evidence>
<feature type="non-terminal residue" evidence="3">
    <location>
        <position position="1"/>
    </location>
</feature>
<dbReference type="PANTHER" id="PTHR43172">
    <property type="entry name" value="ADENYLOSUCCINATE LYASE"/>
    <property type="match status" value="1"/>
</dbReference>
<dbReference type="Gene3D" id="1.10.40.30">
    <property type="entry name" value="Fumarase/aspartase (C-terminal domain)"/>
    <property type="match status" value="1"/>
</dbReference>
<dbReference type="GO" id="GO:0004018">
    <property type="term" value="F:N6-(1,2-dicarboxyethyl)AMP AMP-lyase (fumarate-forming) activity"/>
    <property type="evidence" value="ECO:0007669"/>
    <property type="project" value="TreeGrafter"/>
</dbReference>
<dbReference type="PANTHER" id="PTHR43172:SF1">
    <property type="entry name" value="ADENYLOSUCCINATE LYASE"/>
    <property type="match status" value="1"/>
</dbReference>
<sequence>TMATQWMERTLDDSANRRIAIPEAFFTADAILELCMDVTSGVVVYPKVMEKRLREELPFMAAEEVMLQAVKKGGDRQDLHERIRNYAMEAAQAIKEGQDNPFLEMIASDPAFGLKKEELESILDPRRFTGRAPQQVEEFLEEELYPALEPYRDKLNLKSQVRV</sequence>
<comment type="caution">
    <text evidence="3">The sequence shown here is derived from an EMBL/GenBank/DDBJ whole genome shotgun (WGS) entry which is preliminary data.</text>
</comment>
<accession>A0A7C0Y603</accession>
<dbReference type="InterPro" id="IPR019468">
    <property type="entry name" value="AdenyloSucc_lyase_C"/>
</dbReference>
<dbReference type="InterPro" id="IPR008948">
    <property type="entry name" value="L-Aspartase-like"/>
</dbReference>
<reference evidence="3" key="1">
    <citation type="journal article" date="2020" name="mSystems">
        <title>Genome- and Community-Level Interaction Insights into Carbon Utilization and Element Cycling Functions of Hydrothermarchaeota in Hydrothermal Sediment.</title>
        <authorList>
            <person name="Zhou Z."/>
            <person name="Liu Y."/>
            <person name="Xu W."/>
            <person name="Pan J."/>
            <person name="Luo Z.H."/>
            <person name="Li M."/>
        </authorList>
    </citation>
    <scope>NUCLEOTIDE SEQUENCE [LARGE SCALE GENOMIC DNA]</scope>
    <source>
        <strain evidence="3">HyVt-115</strain>
    </source>
</reference>
<keyword evidence="1 3" id="KW-0456">Lyase</keyword>
<evidence type="ECO:0000313" key="3">
    <source>
        <dbReference type="EMBL" id="HDD52714.1"/>
    </source>
</evidence>
<gene>
    <name evidence="3" type="ORF">ENF32_01430</name>
</gene>
<dbReference type="GO" id="GO:0005829">
    <property type="term" value="C:cytosol"/>
    <property type="evidence" value="ECO:0007669"/>
    <property type="project" value="TreeGrafter"/>
</dbReference>
<name>A0A7C0Y603_9BACT</name>
<organism evidence="3">
    <name type="scientific">Thermosulfidibacter takaii</name>
    <dbReference type="NCBI Taxonomy" id="412593"/>
    <lineage>
        <taxon>Bacteria</taxon>
        <taxon>Pseudomonadati</taxon>
        <taxon>Thermosulfidibacterota</taxon>
        <taxon>Thermosulfidibacteria</taxon>
        <taxon>Thermosulfidibacterales</taxon>
        <taxon>Thermosulfidibacteraceae</taxon>
    </lineage>
</organism>
<dbReference type="GO" id="GO:0070626">
    <property type="term" value="F:(S)-2-(5-amino-1-(5-phospho-D-ribosyl)imidazole-4-carboxamido) succinate lyase (fumarate-forming) activity"/>
    <property type="evidence" value="ECO:0007669"/>
    <property type="project" value="TreeGrafter"/>
</dbReference>
<dbReference type="Proteomes" id="UP000885690">
    <property type="component" value="Unassembled WGS sequence"/>
</dbReference>
<proteinExistence type="predicted"/>
<dbReference type="GO" id="GO:0044208">
    <property type="term" value="P:'de novo' AMP biosynthetic process"/>
    <property type="evidence" value="ECO:0007669"/>
    <property type="project" value="TreeGrafter"/>
</dbReference>
<dbReference type="SUPFAM" id="SSF48557">
    <property type="entry name" value="L-aspartase-like"/>
    <property type="match status" value="1"/>
</dbReference>
<dbReference type="AlphaFoldDB" id="A0A7C0Y603"/>
<protein>
    <submittedName>
        <fullName evidence="3">Adenylosuccinate lyase</fullName>
    </submittedName>
</protein>
<feature type="domain" description="Adenylosuccinate lyase C-terminal" evidence="2">
    <location>
        <begin position="57"/>
        <end position="140"/>
    </location>
</feature>
<evidence type="ECO:0000259" key="2">
    <source>
        <dbReference type="SMART" id="SM00998"/>
    </source>
</evidence>